<dbReference type="Proteomes" id="UP001189429">
    <property type="component" value="Unassembled WGS sequence"/>
</dbReference>
<keyword evidence="2" id="KW-1133">Transmembrane helix</keyword>
<comment type="caution">
    <text evidence="3">The sequence shown here is derived from an EMBL/GenBank/DDBJ whole genome shotgun (WGS) entry which is preliminary data.</text>
</comment>
<accession>A0ABN9V3I0</accession>
<feature type="region of interest" description="Disordered" evidence="1">
    <location>
        <begin position="1"/>
        <end position="24"/>
    </location>
</feature>
<keyword evidence="4" id="KW-1185">Reference proteome</keyword>
<keyword evidence="2" id="KW-0812">Transmembrane</keyword>
<evidence type="ECO:0000256" key="2">
    <source>
        <dbReference type="SAM" id="Phobius"/>
    </source>
</evidence>
<organism evidence="3 4">
    <name type="scientific">Prorocentrum cordatum</name>
    <dbReference type="NCBI Taxonomy" id="2364126"/>
    <lineage>
        <taxon>Eukaryota</taxon>
        <taxon>Sar</taxon>
        <taxon>Alveolata</taxon>
        <taxon>Dinophyceae</taxon>
        <taxon>Prorocentrales</taxon>
        <taxon>Prorocentraceae</taxon>
        <taxon>Prorocentrum</taxon>
    </lineage>
</organism>
<feature type="region of interest" description="Disordered" evidence="1">
    <location>
        <begin position="55"/>
        <end position="75"/>
    </location>
</feature>
<name>A0ABN9V3I0_9DINO</name>
<dbReference type="EMBL" id="CAUYUJ010016628">
    <property type="protein sequence ID" value="CAK0867304.1"/>
    <property type="molecule type" value="Genomic_DNA"/>
</dbReference>
<evidence type="ECO:0000313" key="3">
    <source>
        <dbReference type="EMBL" id="CAK0867304.1"/>
    </source>
</evidence>
<feature type="transmembrane region" description="Helical" evidence="2">
    <location>
        <begin position="31"/>
        <end position="50"/>
    </location>
</feature>
<protein>
    <submittedName>
        <fullName evidence="3">Uncharacterized protein</fullName>
    </submittedName>
</protein>
<gene>
    <name evidence="3" type="ORF">PCOR1329_LOCUS54279</name>
</gene>
<sequence>MWSVPPDEPPCRMHPSAPQSAGDGCESKRRLAAVLGVLMATIVVVSLLAIPNMKGAGSRGGSTVPARALQNPDGSDWTVCRQSPERLQCPALDMFDDPAVHQKVIDDLIWSSHEFLGIEARGDISKVVGETFSGIRAKLLTRAPDVAQHVKNLQLTSSESSAAVSAMQLIVDERVQSIGREVAVAMLSSLPKEDYESDGGSLTIQQRDAVLAGLDERLRPRLDDIRKIVDATVSPPLRMLWGEGRQDLLPSLALSSWEMALEPSVVSTLRASSDKMMMVRRLQGNSTLSAPPRNLLTEMTDTGRQDTILGATLMLGRTLLNAMQMYMRLTSNSMAPLSDTYDVTDEMPSVRCKVDGRAHQHTPDVEPHQIALCSFKFGILGADALRATFMADQMTS</sequence>
<proteinExistence type="predicted"/>
<reference evidence="3" key="1">
    <citation type="submission" date="2023-10" db="EMBL/GenBank/DDBJ databases">
        <authorList>
            <person name="Chen Y."/>
            <person name="Shah S."/>
            <person name="Dougan E. K."/>
            <person name="Thang M."/>
            <person name="Chan C."/>
        </authorList>
    </citation>
    <scope>NUCLEOTIDE SEQUENCE [LARGE SCALE GENOMIC DNA]</scope>
</reference>
<evidence type="ECO:0000313" key="4">
    <source>
        <dbReference type="Proteomes" id="UP001189429"/>
    </source>
</evidence>
<keyword evidence="2" id="KW-0472">Membrane</keyword>
<evidence type="ECO:0000256" key="1">
    <source>
        <dbReference type="SAM" id="MobiDB-lite"/>
    </source>
</evidence>